<keyword evidence="2" id="KW-1185">Reference proteome</keyword>
<name>A0ABN0EWC0_HAEPA</name>
<dbReference type="Proteomes" id="UP000003778">
    <property type="component" value="Unassembled WGS sequence"/>
</dbReference>
<reference evidence="1 2" key="1">
    <citation type="submission" date="2012-04" db="EMBL/GenBank/DDBJ databases">
        <authorList>
            <person name="Durkin A.S."/>
            <person name="McCorrison J."/>
            <person name="Torralba M."/>
            <person name="Gillis M."/>
            <person name="Methe B."/>
            <person name="Sutton G."/>
            <person name="Nelson K.E."/>
        </authorList>
    </citation>
    <scope>NUCLEOTIDE SEQUENCE [LARGE SCALE GENOMIC DNA]</scope>
    <source>
        <strain evidence="1 2">HK2019</strain>
    </source>
</reference>
<accession>A0ABN0EWC0</accession>
<evidence type="ECO:0000313" key="1">
    <source>
        <dbReference type="EMBL" id="EIJ31175.1"/>
    </source>
</evidence>
<sequence length="318" mass="36880">MMFRTNAKMISATASIEGILRILTPLLIVKFNLQHILHNNRCDFKPQLKSDNMLGAKRYFWHYFSGHFIEWYYSKYEHSISSKINIEIPTLLQNLISHKTVPDWKCDIQTITNISSSKSNLSSLTTLDELVIKDSQDLISEISQENLDKNMAHYESKIFHDPSANVSCELWSGSFTWNNTGGSHHFAAARYIASRLEKPINLVSQLTIEYLDKNVMDILFSKYHIFLFSGKNIKQYDLLRETLMHSKVSFVLAPIDAIFSTNEDYSSLKLLAFYNSDERAFAIRELCKNSTLLDLNIYFNSLYQKQLVNEFKLKDILN</sequence>
<evidence type="ECO:0000313" key="2">
    <source>
        <dbReference type="Proteomes" id="UP000003778"/>
    </source>
</evidence>
<gene>
    <name evidence="1" type="ORF">HMPREF1119_0091</name>
</gene>
<dbReference type="EMBL" id="AJTC01000008">
    <property type="protein sequence ID" value="EIJ31175.1"/>
    <property type="molecule type" value="Genomic_DNA"/>
</dbReference>
<comment type="caution">
    <text evidence="1">The sequence shown here is derived from an EMBL/GenBank/DDBJ whole genome shotgun (WGS) entry which is preliminary data.</text>
</comment>
<proteinExistence type="predicted"/>
<organism evidence="1 2">
    <name type="scientific">Haemophilus parainfluenzae HK2019</name>
    <dbReference type="NCBI Taxonomy" id="1095746"/>
    <lineage>
        <taxon>Bacteria</taxon>
        <taxon>Pseudomonadati</taxon>
        <taxon>Pseudomonadota</taxon>
        <taxon>Gammaproteobacteria</taxon>
        <taxon>Pasteurellales</taxon>
        <taxon>Pasteurellaceae</taxon>
        <taxon>Haemophilus</taxon>
    </lineage>
</organism>
<protein>
    <submittedName>
        <fullName evidence="1">Uncharacterized protein</fullName>
    </submittedName>
</protein>
<dbReference type="RefSeq" id="WP_005699392.1">
    <property type="nucleotide sequence ID" value="NZ_AJTC01000008.1"/>
</dbReference>
<dbReference type="Pfam" id="PF20390">
    <property type="entry name" value="DUF6685"/>
    <property type="match status" value="1"/>
</dbReference>
<dbReference type="InterPro" id="IPR046507">
    <property type="entry name" value="DUF6685"/>
</dbReference>